<gene>
    <name evidence="6" type="ORF">JK358_22535</name>
</gene>
<dbReference type="Proteomes" id="UP000602198">
    <property type="component" value="Unassembled WGS sequence"/>
</dbReference>
<keyword evidence="3" id="KW-0804">Transcription</keyword>
<evidence type="ECO:0000259" key="4">
    <source>
        <dbReference type="PROSITE" id="PS51077"/>
    </source>
</evidence>
<dbReference type="PANTHER" id="PTHR30136">
    <property type="entry name" value="HELIX-TURN-HELIX TRANSCRIPTIONAL REGULATOR, ICLR FAMILY"/>
    <property type="match status" value="1"/>
</dbReference>
<dbReference type="SUPFAM" id="SSF55781">
    <property type="entry name" value="GAF domain-like"/>
    <property type="match status" value="1"/>
</dbReference>
<evidence type="ECO:0000256" key="2">
    <source>
        <dbReference type="ARBA" id="ARBA00023125"/>
    </source>
</evidence>
<evidence type="ECO:0000313" key="7">
    <source>
        <dbReference type="Proteomes" id="UP000602198"/>
    </source>
</evidence>
<feature type="domain" description="IclR-ED" evidence="5">
    <location>
        <begin position="74"/>
        <end position="252"/>
    </location>
</feature>
<dbReference type="SUPFAM" id="SSF46785">
    <property type="entry name" value="Winged helix' DNA-binding domain"/>
    <property type="match status" value="1"/>
</dbReference>
<proteinExistence type="predicted"/>
<comment type="caution">
    <text evidence="6">The sequence shown here is derived from an EMBL/GenBank/DDBJ whole genome shotgun (WGS) entry which is preliminary data.</text>
</comment>
<evidence type="ECO:0000259" key="5">
    <source>
        <dbReference type="PROSITE" id="PS51078"/>
    </source>
</evidence>
<keyword evidence="7" id="KW-1185">Reference proteome</keyword>
<dbReference type="InterPro" id="IPR050707">
    <property type="entry name" value="HTH_MetabolicPath_Reg"/>
</dbReference>
<dbReference type="Pfam" id="PF09339">
    <property type="entry name" value="HTH_IclR"/>
    <property type="match status" value="1"/>
</dbReference>
<dbReference type="Gene3D" id="1.10.10.10">
    <property type="entry name" value="Winged helix-like DNA-binding domain superfamily/Winged helix DNA-binding domain"/>
    <property type="match status" value="1"/>
</dbReference>
<protein>
    <submittedName>
        <fullName evidence="6">IclR family transcriptional regulator</fullName>
    </submittedName>
</protein>
<dbReference type="InterPro" id="IPR036388">
    <property type="entry name" value="WH-like_DNA-bd_sf"/>
</dbReference>
<accession>A0ABS1M963</accession>
<dbReference type="PANTHER" id="PTHR30136:SF24">
    <property type="entry name" value="HTH-TYPE TRANSCRIPTIONAL REPRESSOR ALLR"/>
    <property type="match status" value="1"/>
</dbReference>
<reference evidence="6 7" key="1">
    <citation type="submission" date="2021-01" db="EMBL/GenBank/DDBJ databases">
        <title>WGS of actinomycetes isolated from Thailand.</title>
        <authorList>
            <person name="Thawai C."/>
        </authorList>
    </citation>
    <scope>NUCLEOTIDE SEQUENCE [LARGE SCALE GENOMIC DNA]</scope>
    <source>
        <strain evidence="6 7">LPG 2</strain>
    </source>
</reference>
<dbReference type="InterPro" id="IPR036390">
    <property type="entry name" value="WH_DNA-bd_sf"/>
</dbReference>
<keyword evidence="1" id="KW-0805">Transcription regulation</keyword>
<dbReference type="RefSeq" id="WP_201949896.1">
    <property type="nucleotide sequence ID" value="NZ_JAERRJ010000008.1"/>
</dbReference>
<dbReference type="EMBL" id="JAERRJ010000008">
    <property type="protein sequence ID" value="MBL1077180.1"/>
    <property type="molecule type" value="Genomic_DNA"/>
</dbReference>
<dbReference type="InterPro" id="IPR005471">
    <property type="entry name" value="Tscrpt_reg_IclR_N"/>
</dbReference>
<feature type="domain" description="HTH iclR-type" evidence="4">
    <location>
        <begin position="11"/>
        <end position="73"/>
    </location>
</feature>
<evidence type="ECO:0000313" key="6">
    <source>
        <dbReference type="EMBL" id="MBL1077180.1"/>
    </source>
</evidence>
<organism evidence="6 7">
    <name type="scientific">Nocardia acididurans</name>
    <dbReference type="NCBI Taxonomy" id="2802282"/>
    <lineage>
        <taxon>Bacteria</taxon>
        <taxon>Bacillati</taxon>
        <taxon>Actinomycetota</taxon>
        <taxon>Actinomycetes</taxon>
        <taxon>Mycobacteriales</taxon>
        <taxon>Nocardiaceae</taxon>
        <taxon>Nocardia</taxon>
    </lineage>
</organism>
<evidence type="ECO:0000256" key="3">
    <source>
        <dbReference type="ARBA" id="ARBA00023163"/>
    </source>
</evidence>
<name>A0ABS1M963_9NOCA</name>
<dbReference type="InterPro" id="IPR014757">
    <property type="entry name" value="Tscrpt_reg_IclR_C"/>
</dbReference>
<dbReference type="Pfam" id="PF01614">
    <property type="entry name" value="IclR_C"/>
    <property type="match status" value="1"/>
</dbReference>
<dbReference type="PROSITE" id="PS51077">
    <property type="entry name" value="HTH_ICLR"/>
    <property type="match status" value="1"/>
</dbReference>
<dbReference type="PROSITE" id="PS51078">
    <property type="entry name" value="ICLR_ED"/>
    <property type="match status" value="1"/>
</dbReference>
<dbReference type="Gene3D" id="3.30.450.40">
    <property type="match status" value="1"/>
</dbReference>
<evidence type="ECO:0000256" key="1">
    <source>
        <dbReference type="ARBA" id="ARBA00023015"/>
    </source>
</evidence>
<dbReference type="InterPro" id="IPR029016">
    <property type="entry name" value="GAF-like_dom_sf"/>
</dbReference>
<sequence length="257" mass="27581">MVPADEPRSGTRAVDRAIQVLNCFEGDDPELSLVELAQLAALPVSTSHRLAQALVRGGLLEQDSSTDRYRIGHGLASLARPALTRFGLDSAAPHLYALAAGIRITVSVSMVEDRDAVTVFQARPPEWFCPNQVPRARQPLRDSAVGHALLAYSPMTAIAEEHAARRGPASSDRSGGLQTDLDRVRRIGFASELIETEDPIRSVAVPIVGRDRRVRGALAVQARSARLTDDLVRSIVPAMRVAAGRISPLFQNSSGAA</sequence>
<dbReference type="SMART" id="SM00346">
    <property type="entry name" value="HTH_ICLR"/>
    <property type="match status" value="1"/>
</dbReference>
<keyword evidence="2" id="KW-0238">DNA-binding</keyword>